<accession>A0A0B0EH92</accession>
<dbReference type="AlphaFoldDB" id="A0A0B0EH92"/>
<proteinExistence type="predicted"/>
<name>A0A0B0EH92_9BACT</name>
<gene>
    <name evidence="1" type="ORF">SCABRO_02303</name>
</gene>
<evidence type="ECO:0000313" key="2">
    <source>
        <dbReference type="Proteomes" id="UP000030652"/>
    </source>
</evidence>
<reference evidence="1 2" key="1">
    <citation type="submission" date="2014-10" db="EMBL/GenBank/DDBJ databases">
        <title>Draft genome of anammox bacterium scalindua brodae, obtained using differential coverage binning of sequence data from two enrichment reactors.</title>
        <authorList>
            <person name="Speth D.R."/>
            <person name="Russ L."/>
            <person name="Kartal B."/>
            <person name="Op den Camp H.J."/>
            <person name="Dutilh B.E."/>
            <person name="Jetten M.S."/>
        </authorList>
    </citation>
    <scope>NUCLEOTIDE SEQUENCE [LARGE SCALE GENOMIC DNA]</scope>
    <source>
        <strain evidence="1">RU1</strain>
    </source>
</reference>
<comment type="caution">
    <text evidence="1">The sequence shown here is derived from an EMBL/GenBank/DDBJ whole genome shotgun (WGS) entry which is preliminary data.</text>
</comment>
<dbReference type="Proteomes" id="UP000030652">
    <property type="component" value="Unassembled WGS sequence"/>
</dbReference>
<sequence>MIVHNKLSTKSGRGKENIALADLVTIFNEEAYKICRNRQIARLIALKTLQEYVQRNTNDLSIIL</sequence>
<dbReference type="EMBL" id="JRYO01000161">
    <property type="protein sequence ID" value="KHE91929.1"/>
    <property type="molecule type" value="Genomic_DNA"/>
</dbReference>
<evidence type="ECO:0000313" key="1">
    <source>
        <dbReference type="EMBL" id="KHE91929.1"/>
    </source>
</evidence>
<protein>
    <submittedName>
        <fullName evidence="1">Uncharacterized protein</fullName>
    </submittedName>
</protein>
<organism evidence="1 2">
    <name type="scientific">Candidatus Scalindua brodae</name>
    <dbReference type="NCBI Taxonomy" id="237368"/>
    <lineage>
        <taxon>Bacteria</taxon>
        <taxon>Pseudomonadati</taxon>
        <taxon>Planctomycetota</taxon>
        <taxon>Candidatus Brocadiia</taxon>
        <taxon>Candidatus Brocadiales</taxon>
        <taxon>Candidatus Scalinduaceae</taxon>
        <taxon>Candidatus Scalindua</taxon>
    </lineage>
</organism>